<keyword evidence="6" id="KW-0175">Coiled coil</keyword>
<dbReference type="VEuPathDB" id="FungiDB:MPH_02217"/>
<dbReference type="InterPro" id="IPR008914">
    <property type="entry name" value="PEBP"/>
</dbReference>
<proteinExistence type="inferred from homology"/>
<dbReference type="FunFam" id="1.20.58.1180:FF:000001">
    <property type="entry name" value="Mitochondrial large ribosomal subunit YmL35"/>
    <property type="match status" value="1"/>
</dbReference>
<dbReference type="InterPro" id="IPR035810">
    <property type="entry name" value="PEBP_euk"/>
</dbReference>
<dbReference type="OrthoDB" id="2153661at2759"/>
<dbReference type="InParanoid" id="K2SDM8"/>
<comment type="similarity">
    <text evidence="4">Belongs to the phosphatidylethanolamine-binding protein family. Mitochondrion-specific ribosomal protein mL38 subfamily.</text>
</comment>
<feature type="coiled-coil region" evidence="6">
    <location>
        <begin position="105"/>
        <end position="132"/>
    </location>
</feature>
<dbReference type="FunFam" id="3.90.280.10:FF:000004">
    <property type="entry name" value="Mitochondrial large ribosomal subunit YmL35"/>
    <property type="match status" value="1"/>
</dbReference>
<evidence type="ECO:0000256" key="5">
    <source>
        <dbReference type="ARBA" id="ARBA00039444"/>
    </source>
</evidence>
<comment type="function">
    <text evidence="3">Component of the mitochondrial ribosome (mitoribosome), a dedicated translation machinery responsible for the synthesis of mitochondrial genome-encoded proteins, including at least some of the essential transmembrane subunits of the mitochondrial respiratory chain. The mitoribosomes are attached to the mitochondrial inner membrane and translation products are cotranslationally integrated into the membrane.</text>
</comment>
<organism evidence="8 9">
    <name type="scientific">Macrophomina phaseolina (strain MS6)</name>
    <name type="common">Charcoal rot fungus</name>
    <dbReference type="NCBI Taxonomy" id="1126212"/>
    <lineage>
        <taxon>Eukaryota</taxon>
        <taxon>Fungi</taxon>
        <taxon>Dikarya</taxon>
        <taxon>Ascomycota</taxon>
        <taxon>Pezizomycotina</taxon>
        <taxon>Dothideomycetes</taxon>
        <taxon>Dothideomycetes incertae sedis</taxon>
        <taxon>Botryosphaeriales</taxon>
        <taxon>Botryosphaeriaceae</taxon>
        <taxon>Macrophomina</taxon>
    </lineage>
</organism>
<evidence type="ECO:0000256" key="1">
    <source>
        <dbReference type="ARBA" id="ARBA00004173"/>
    </source>
</evidence>
<dbReference type="InterPro" id="IPR036610">
    <property type="entry name" value="PEBP-like_sf"/>
</dbReference>
<dbReference type="eggNOG" id="KOG3346">
    <property type="taxonomic scope" value="Eukaryota"/>
</dbReference>
<evidence type="ECO:0000256" key="6">
    <source>
        <dbReference type="SAM" id="Coils"/>
    </source>
</evidence>
<dbReference type="Pfam" id="PF01161">
    <property type="entry name" value="PBP"/>
    <property type="match status" value="1"/>
</dbReference>
<dbReference type="EMBL" id="AHHD01000085">
    <property type="protein sequence ID" value="EKG20494.1"/>
    <property type="molecule type" value="Genomic_DNA"/>
</dbReference>
<evidence type="ECO:0000256" key="2">
    <source>
        <dbReference type="ARBA" id="ARBA00023128"/>
    </source>
</evidence>
<evidence type="ECO:0000313" key="8">
    <source>
        <dbReference type="EMBL" id="EKG20494.1"/>
    </source>
</evidence>
<dbReference type="CDD" id="cd00866">
    <property type="entry name" value="PEBP_euk"/>
    <property type="match status" value="1"/>
</dbReference>
<dbReference type="Proteomes" id="UP000007129">
    <property type="component" value="Unassembled WGS sequence"/>
</dbReference>
<accession>K2SDM8</accession>
<dbReference type="STRING" id="1126212.K2SDM8"/>
<dbReference type="SUPFAM" id="SSF49777">
    <property type="entry name" value="PEBP-like"/>
    <property type="match status" value="1"/>
</dbReference>
<dbReference type="Gene3D" id="3.90.280.10">
    <property type="entry name" value="PEBP-like"/>
    <property type="match status" value="1"/>
</dbReference>
<feature type="region of interest" description="Disordered" evidence="7">
    <location>
        <begin position="549"/>
        <end position="596"/>
    </location>
</feature>
<dbReference type="PANTHER" id="PTHR11362">
    <property type="entry name" value="PHOSPHATIDYLETHANOLAMINE-BINDING PROTEIN"/>
    <property type="match status" value="1"/>
</dbReference>
<evidence type="ECO:0000313" key="9">
    <source>
        <dbReference type="Proteomes" id="UP000007129"/>
    </source>
</evidence>
<evidence type="ECO:0000256" key="4">
    <source>
        <dbReference type="ARBA" id="ARBA00038016"/>
    </source>
</evidence>
<dbReference type="GO" id="GO:0005739">
    <property type="term" value="C:mitochondrion"/>
    <property type="evidence" value="ECO:0007669"/>
    <property type="project" value="UniProtKB-SubCell"/>
</dbReference>
<dbReference type="AlphaFoldDB" id="K2SDM8"/>
<protein>
    <recommendedName>
        <fullName evidence="5">Large ribosomal subunit protein mL38</fullName>
    </recommendedName>
</protein>
<comment type="caution">
    <text evidence="8">The sequence shown here is derived from an EMBL/GenBank/DDBJ whole genome shotgun (WGS) entry which is preliminary data.</text>
</comment>
<dbReference type="Gene3D" id="1.20.58.1180">
    <property type="match status" value="1"/>
</dbReference>
<evidence type="ECO:0000256" key="3">
    <source>
        <dbReference type="ARBA" id="ARBA00037226"/>
    </source>
</evidence>
<evidence type="ECO:0000256" key="7">
    <source>
        <dbReference type="SAM" id="MobiDB-lite"/>
    </source>
</evidence>
<gene>
    <name evidence="8" type="ORF">MPH_02217</name>
</gene>
<dbReference type="HOGENOM" id="CLU_298278_0_0_1"/>
<keyword evidence="2" id="KW-0496">Mitochondrion</keyword>
<sequence length="1008" mass="112027">MSAAKQAARPLQACIRCARTPAVQARGFTSTTASPEEAQVQKPQSSSAAEVAKLDPNTVVTRRDEKRLIKSGVLPIGSRRRRAALLQAQNIPFEQLPYQCFQEARKILKSDREEKLQQIQQLRERIARVEAQDPAVSGGESQKSVRLASMRNHLEELKILADINDPSVKKRFEDGKGDMNKPIYRLLAERKWREYKHKLVEQRITQMHVIPDVLPAIEQKADVSIAFGRRNVQPGDFVSSKISEMPATLKVQVFDKGERLVTVAVIDSDVPNVEKDGFDYRCHYVAANIPIAPTKTHLPLEKLSQDSQVVLPWLPPFAQKGSPYHRYSVFVLEQPAGKVLDVADIKGKVQRDGFILRSFIDRHELKPVGINMFRAEWDENTDEVMKRAGVEGADIEFKKKKPEKLPYKKKDGARYRQQPVKLHVSHLQGFILRLRSPLSSRSLLSSQFLVSLPFRPPSARQNDELSCCLAIHSLGPYSSFLDYLGRLREHVRVGRGVHDEGTSTRRLDSASYWARRFEDAEAAQTQLEAKVTEYEREIERLRSELLSGQKAGITQALPTARKRKDAPSPGPPSHPSKKLRLGNDTSGAHPMGTVEDTLPEGLDVLSAASEGSSLPAHSMGAHQLIPALVGSRVVQHLYQAHKSYNHTDNTGRSLAYHLVQASDLLGPLLTSACNRHQQRTSSAPGSLRRNAKTAALVPGPVLASYDNEIVSIFEAAARIFLALAYGLKELGSQQPTSDECGAVIYSLVGMFSHLLKTLEKLASSHASNEAAAAQNPRQKRQMATRQTQKIITNPQPVSLVIRLLSNFLANVLTVPSTNESHHPELLEGFLFVLFRRLGSCVYFCTFGHQKHGNVEEDIAAWTDPAEFEDTPAYVRKKIGQRALELELPILITLLERGLAAAQHHVAPFGTPASRKQSKAFAAKPGVKTSVSSLKSGLSLAARKKLEQSLAHSIFGVESDGDEMAECLAMPVRQALMEPPQKVKEEDIKSWFVEKVWALVGWEAVLDMR</sequence>
<feature type="region of interest" description="Disordered" evidence="7">
    <location>
        <begin position="28"/>
        <end position="53"/>
    </location>
</feature>
<dbReference type="PANTHER" id="PTHR11362:SF82">
    <property type="entry name" value="PHOSPHATIDYLETHANOLAMINE-BINDING PROTEIN 4"/>
    <property type="match status" value="1"/>
</dbReference>
<comment type="subcellular location">
    <subcellularLocation>
        <location evidence="1">Mitochondrion</location>
    </subcellularLocation>
</comment>
<name>K2SDM8_MACPH</name>
<reference evidence="8 9" key="1">
    <citation type="journal article" date="2012" name="BMC Genomics">
        <title>Tools to kill: Genome of one of the most destructive plant pathogenic fungi Macrophomina phaseolina.</title>
        <authorList>
            <person name="Islam M.S."/>
            <person name="Haque M.S."/>
            <person name="Islam M.M."/>
            <person name="Emdad E.M."/>
            <person name="Halim A."/>
            <person name="Hossen Q.M.M."/>
            <person name="Hossain M.Z."/>
            <person name="Ahmed B."/>
            <person name="Rahim S."/>
            <person name="Rahman M.S."/>
            <person name="Alam M.M."/>
            <person name="Hou S."/>
            <person name="Wan X."/>
            <person name="Saito J.A."/>
            <person name="Alam M."/>
        </authorList>
    </citation>
    <scope>NUCLEOTIDE SEQUENCE [LARGE SCALE GENOMIC DNA]</scope>
    <source>
        <strain evidence="8 9">MS6</strain>
    </source>
</reference>